<dbReference type="AlphaFoldDB" id="A0A1W9NYQ1"/>
<protein>
    <recommendedName>
        <fullName evidence="3">Bacterial Ig-like domain-containing protein</fullName>
    </recommendedName>
</protein>
<dbReference type="InterPro" id="IPR013783">
    <property type="entry name" value="Ig-like_fold"/>
</dbReference>
<dbReference type="EMBL" id="MZGJ01000007">
    <property type="protein sequence ID" value="OQX51140.1"/>
    <property type="molecule type" value="Genomic_DNA"/>
</dbReference>
<dbReference type="Proteomes" id="UP000192520">
    <property type="component" value="Unassembled WGS sequence"/>
</dbReference>
<comment type="caution">
    <text evidence="1">The sequence shown here is derived from an EMBL/GenBank/DDBJ whole genome shotgun (WGS) entry which is preliminary data.</text>
</comment>
<evidence type="ECO:0000313" key="2">
    <source>
        <dbReference type="Proteomes" id="UP000192520"/>
    </source>
</evidence>
<sequence>MARKFRRKKKTYQSFSFRKASSLTREEQRSYRNLFLISVFLLGFSALVYLKGIDFITFYSSLWQRGAPYPTSGPSKEENLTVPPPTLDPLPSFIKEKTTLKINGHASPNTKVVILINNKEKINLLSDSQGNFKTEVQENLVEGENIISAYCEDLEGKKSLTAVEQKVILDTSPPQLSLDNPADKETTVVDKPTILVSGHTESSKITVLINEYQAIVDLEGNFSYQLPLTPGENRIKITARDQAGHETTLERSAVYKVPETS</sequence>
<accession>A0A1W9NYQ1</accession>
<name>A0A1W9NYQ1_UNCC3</name>
<organism evidence="1 2">
    <name type="scientific">candidate division CPR3 bacterium 4484_211</name>
    <dbReference type="NCBI Taxonomy" id="1968527"/>
    <lineage>
        <taxon>Bacteria</taxon>
        <taxon>Bacteria division CPR3</taxon>
    </lineage>
</organism>
<dbReference type="Gene3D" id="2.60.40.10">
    <property type="entry name" value="Immunoglobulins"/>
    <property type="match status" value="1"/>
</dbReference>
<dbReference type="NCBIfam" id="NF033510">
    <property type="entry name" value="Ca_tandemer"/>
    <property type="match status" value="1"/>
</dbReference>
<proteinExistence type="predicted"/>
<evidence type="ECO:0000313" key="1">
    <source>
        <dbReference type="EMBL" id="OQX51140.1"/>
    </source>
</evidence>
<evidence type="ECO:0008006" key="3">
    <source>
        <dbReference type="Google" id="ProtNLM"/>
    </source>
</evidence>
<reference evidence="2" key="1">
    <citation type="submission" date="2017-03" db="EMBL/GenBank/DDBJ databases">
        <title>Novel pathways for hydrocarbon cycling and metabolic interdependencies in hydrothermal sediment communities.</title>
        <authorList>
            <person name="Dombrowski N."/>
            <person name="Seitz K."/>
            <person name="Teske A."/>
            <person name="Baker B."/>
        </authorList>
    </citation>
    <scope>NUCLEOTIDE SEQUENCE [LARGE SCALE GENOMIC DNA]</scope>
</reference>
<dbReference type="STRING" id="1968527.B5M47_01730"/>
<dbReference type="Pfam" id="PF09136">
    <property type="entry name" value="Glucodextran_B"/>
    <property type="match status" value="1"/>
</dbReference>
<gene>
    <name evidence="1" type="ORF">B5M47_01730</name>
</gene>